<evidence type="ECO:0000313" key="9">
    <source>
        <dbReference type="EMBL" id="CEG06939.1"/>
    </source>
</evidence>
<dbReference type="Pfam" id="PF20473">
    <property type="entry name" value="MmeI_Mtase"/>
    <property type="match status" value="1"/>
</dbReference>
<evidence type="ECO:0000256" key="2">
    <source>
        <dbReference type="ARBA" id="ARBA00022603"/>
    </source>
</evidence>
<dbReference type="Gene3D" id="3.40.50.150">
    <property type="entry name" value="Vaccinia Virus protein VP39"/>
    <property type="match status" value="1"/>
</dbReference>
<dbReference type="Pfam" id="PF20466">
    <property type="entry name" value="MmeI_TRD"/>
    <property type="match status" value="1"/>
</dbReference>
<feature type="region of interest" description="Disordered" evidence="5">
    <location>
        <begin position="594"/>
        <end position="615"/>
    </location>
</feature>
<name>A0A090MMQ6_AFIFE</name>
<sequence length="615" mass="69244">MQNSPVFKAIDRAGGRLCYGRSRVSWPRLTASILHVVAATFLSSLELRALETEVIKALSAQRELDVGVLSKVNVDQFYGIELEEFPARIAEVAMWMMDHIMNVRLSDDLGQYFARIPLRVRPTIRHGDALDIDWTSVLPSEQCTYIIGNPPFSGSKQAEAKQRQQIQRIAALKDRKGTLDFVAGWFLKAGAYLQRSRAIVGFVTTNSITQGEQVSQLWPLLFQRYGLEILFAHRTFAWGSEARGKANVHCVIVGMCRAEQATVQRRLFDYPDIKGDPIEVSVKAISPYLFDAGGLANPHTVVARASRSPADRPPMIIGSKPIDGGFYIFTTEERCHFEQLEPEAVHLFVPFIGSHEFINGEERWLLSMDGLSPNELARLPHVRHVISQVRDFRLGLIEGKNKRRIKEGSTDGAKLAEYPTRFHVTVKPTGPFLVLPETSSERREYVPIGWAEPPTVPSSLVRIVSNATPFLFGILTSRMHNAWLKFIGGRMKSDPRYSIDIVYNTFPMPILDDTVTSQIADFARQVLAERSRWQPGSSLADLYDPLGMPPELKAAHRRLDAAVDKAYRRENFPTDRHRVEYLMALYEQHSAPLAVQEGATKSRRRSSHKTQTAPA</sequence>
<dbReference type="InterPro" id="IPR002052">
    <property type="entry name" value="DNA_methylase_N6_adenine_CS"/>
</dbReference>
<comment type="catalytic activity">
    <reaction evidence="4">
        <text>a 2'-deoxyadenosine in DNA + S-adenosyl-L-methionine = an N(6)-methyl-2'-deoxyadenosine in DNA + S-adenosyl-L-homocysteine + H(+)</text>
        <dbReference type="Rhea" id="RHEA:15197"/>
        <dbReference type="Rhea" id="RHEA-COMP:12418"/>
        <dbReference type="Rhea" id="RHEA-COMP:12419"/>
        <dbReference type="ChEBI" id="CHEBI:15378"/>
        <dbReference type="ChEBI" id="CHEBI:57856"/>
        <dbReference type="ChEBI" id="CHEBI:59789"/>
        <dbReference type="ChEBI" id="CHEBI:90615"/>
        <dbReference type="ChEBI" id="CHEBI:90616"/>
        <dbReference type="EC" id="2.1.1.72"/>
    </reaction>
</comment>
<dbReference type="PANTHER" id="PTHR33841:SF1">
    <property type="entry name" value="DNA METHYLTRANSFERASE A"/>
    <property type="match status" value="1"/>
</dbReference>
<proteinExistence type="predicted"/>
<dbReference type="EC" id="2.1.1.72" evidence="1"/>
<dbReference type="PROSITE" id="PS00092">
    <property type="entry name" value="N6_MTASE"/>
    <property type="match status" value="1"/>
</dbReference>
<dbReference type="AlphaFoldDB" id="A0A090MMQ6"/>
<dbReference type="GO" id="GO:0032259">
    <property type="term" value="P:methylation"/>
    <property type="evidence" value="ECO:0007669"/>
    <property type="project" value="UniProtKB-KW"/>
</dbReference>
<evidence type="ECO:0000313" key="10">
    <source>
        <dbReference type="Proteomes" id="UP000035762"/>
    </source>
</evidence>
<evidence type="ECO:0000256" key="3">
    <source>
        <dbReference type="ARBA" id="ARBA00022679"/>
    </source>
</evidence>
<dbReference type="InterPro" id="IPR050953">
    <property type="entry name" value="N4_N6_ade-DNA_methylase"/>
</dbReference>
<evidence type="ECO:0000256" key="1">
    <source>
        <dbReference type="ARBA" id="ARBA00011900"/>
    </source>
</evidence>
<dbReference type="Proteomes" id="UP000035762">
    <property type="component" value="Unassembled WGS sequence"/>
</dbReference>
<keyword evidence="2" id="KW-0489">Methyltransferase</keyword>
<evidence type="ECO:0000259" key="6">
    <source>
        <dbReference type="Pfam" id="PF20466"/>
    </source>
</evidence>
<reference evidence="9 10" key="1">
    <citation type="journal article" date="2014" name="Genome Announc.">
        <title>Genome Sequence of Afipia felis Strain 76713, Isolated in Hospital Water Using an Amoeba Co-Culture Procedure.</title>
        <authorList>
            <person name="Benamar S."/>
            <person name="La Scola B."/>
            <person name="Croce O."/>
        </authorList>
    </citation>
    <scope>NUCLEOTIDE SEQUENCE [LARGE SCALE GENOMIC DNA]</scope>
    <source>
        <strain evidence="9 10">76713</strain>
    </source>
</reference>
<dbReference type="InterPro" id="IPR029063">
    <property type="entry name" value="SAM-dependent_MTases_sf"/>
</dbReference>
<keyword evidence="3" id="KW-0808">Transferase</keyword>
<feature type="domain" description="MmeI-like DNA-methyltransferase" evidence="8">
    <location>
        <begin position="45"/>
        <end position="268"/>
    </location>
</feature>
<feature type="domain" description="MmeI-like target recognition" evidence="6">
    <location>
        <begin position="297"/>
        <end position="510"/>
    </location>
</feature>
<feature type="domain" description="MmeI-like C-terminal" evidence="7">
    <location>
        <begin position="515"/>
        <end position="592"/>
    </location>
</feature>
<evidence type="ECO:0000259" key="8">
    <source>
        <dbReference type="Pfam" id="PF20473"/>
    </source>
</evidence>
<evidence type="ECO:0000256" key="5">
    <source>
        <dbReference type="SAM" id="MobiDB-lite"/>
    </source>
</evidence>
<dbReference type="InterPro" id="IPR046816">
    <property type="entry name" value="MmeI_Mtase"/>
</dbReference>
<protein>
    <recommendedName>
        <fullName evidence="1">site-specific DNA-methyltransferase (adenine-specific)</fullName>
        <ecNumber evidence="1">2.1.1.72</ecNumber>
    </recommendedName>
</protein>
<dbReference type="InterPro" id="IPR046818">
    <property type="entry name" value="MmeI_C"/>
</dbReference>
<dbReference type="InterPro" id="IPR046820">
    <property type="entry name" value="MmeI_TRD"/>
</dbReference>
<dbReference type="GO" id="GO:0003676">
    <property type="term" value="F:nucleic acid binding"/>
    <property type="evidence" value="ECO:0007669"/>
    <property type="project" value="InterPro"/>
</dbReference>
<evidence type="ECO:0000256" key="4">
    <source>
        <dbReference type="ARBA" id="ARBA00047942"/>
    </source>
</evidence>
<dbReference type="GO" id="GO:0009007">
    <property type="term" value="F:site-specific DNA-methyltransferase (adenine-specific) activity"/>
    <property type="evidence" value="ECO:0007669"/>
    <property type="project" value="UniProtKB-EC"/>
</dbReference>
<dbReference type="SUPFAM" id="SSF53335">
    <property type="entry name" value="S-adenosyl-L-methionine-dependent methyltransferases"/>
    <property type="match status" value="1"/>
</dbReference>
<keyword evidence="10" id="KW-1185">Reference proteome</keyword>
<dbReference type="EMBL" id="CCAZ020000001">
    <property type="protein sequence ID" value="CEG06939.1"/>
    <property type="molecule type" value="Genomic_DNA"/>
</dbReference>
<dbReference type="PANTHER" id="PTHR33841">
    <property type="entry name" value="DNA METHYLTRANSFERASE YEEA-RELATED"/>
    <property type="match status" value="1"/>
</dbReference>
<evidence type="ECO:0000259" key="7">
    <source>
        <dbReference type="Pfam" id="PF20467"/>
    </source>
</evidence>
<dbReference type="REBASE" id="100559">
    <property type="entry name" value="Afe76713ORF320P"/>
</dbReference>
<gene>
    <name evidence="9" type="ORF">BN961_00320</name>
</gene>
<dbReference type="Pfam" id="PF20467">
    <property type="entry name" value="MmeI_C"/>
    <property type="match status" value="1"/>
</dbReference>
<organism evidence="9 10">
    <name type="scientific">Afipia felis</name>
    <name type="common">Cat scratch disease bacillus</name>
    <dbReference type="NCBI Taxonomy" id="1035"/>
    <lineage>
        <taxon>Bacteria</taxon>
        <taxon>Pseudomonadati</taxon>
        <taxon>Pseudomonadota</taxon>
        <taxon>Alphaproteobacteria</taxon>
        <taxon>Hyphomicrobiales</taxon>
        <taxon>Nitrobacteraceae</taxon>
        <taxon>Afipia</taxon>
    </lineage>
</organism>
<dbReference type="STRING" id="1035.BN961_00320"/>
<accession>A0A090MMQ6</accession>
<comment type="caution">
    <text evidence="9">The sequence shown here is derived from an EMBL/GenBank/DDBJ whole genome shotgun (WGS) entry which is preliminary data.</text>
</comment>